<dbReference type="GO" id="GO:0016410">
    <property type="term" value="F:N-acyltransferase activity"/>
    <property type="evidence" value="ECO:0007669"/>
    <property type="project" value="UniProtKB-ARBA"/>
</dbReference>
<keyword evidence="4" id="KW-0443">Lipid metabolism</keyword>
<evidence type="ECO:0000259" key="6">
    <source>
        <dbReference type="PROSITE" id="PS51934"/>
    </source>
</evidence>
<evidence type="ECO:0000256" key="3">
    <source>
        <dbReference type="ARBA" id="ARBA00022801"/>
    </source>
</evidence>
<reference evidence="7" key="1">
    <citation type="journal article" date="2011" name="Nat. Biotechnol.">
        <title>Genome sequencing and comparison of two nonhuman primate animal models, the cynomolgus and Chinese rhesus macaques.</title>
        <authorList>
            <person name="Yan G."/>
            <person name="Zhang G."/>
            <person name="Fang X."/>
            <person name="Zhang Y."/>
            <person name="Li C."/>
            <person name="Ling F."/>
            <person name="Cooper D.N."/>
            <person name="Li Q."/>
            <person name="Li Y."/>
            <person name="van Gool A.J."/>
            <person name="Du H."/>
            <person name="Chen J."/>
            <person name="Chen R."/>
            <person name="Zhang P."/>
            <person name="Huang Z."/>
            <person name="Thompson J.R."/>
            <person name="Meng Y."/>
            <person name="Bai Y."/>
            <person name="Wang J."/>
            <person name="Zhuo M."/>
            <person name="Wang T."/>
            <person name="Huang Y."/>
            <person name="Wei L."/>
            <person name="Li J."/>
            <person name="Wang Z."/>
            <person name="Hu H."/>
            <person name="Yang P."/>
            <person name="Le L."/>
            <person name="Stenson P.D."/>
            <person name="Li B."/>
            <person name="Liu X."/>
            <person name="Ball E.V."/>
            <person name="An N."/>
            <person name="Huang Q."/>
            <person name="Zhang Y."/>
            <person name="Fan W."/>
            <person name="Zhang X."/>
            <person name="Li Y."/>
            <person name="Wang W."/>
            <person name="Katze M.G."/>
            <person name="Su B."/>
            <person name="Nielsen R."/>
            <person name="Yang H."/>
            <person name="Wang J."/>
            <person name="Wang X."/>
            <person name="Wang J."/>
        </authorList>
    </citation>
    <scope>NUCLEOTIDE SEQUENCE [LARGE SCALE GENOMIC DNA]</scope>
    <source>
        <strain evidence="7">CR-5</strain>
    </source>
</reference>
<keyword evidence="3" id="KW-0378">Hydrolase</keyword>
<keyword evidence="5" id="KW-0812">Transmembrane</keyword>
<gene>
    <name evidence="7" type="ORF">EGK_06082</name>
</gene>
<dbReference type="PANTHER" id="PTHR13943:SF31">
    <property type="entry name" value="PHOSPHOLIPASE A AND ACYLTRANSFERASE 3"/>
    <property type="match status" value="1"/>
</dbReference>
<dbReference type="InterPro" id="IPR051496">
    <property type="entry name" value="H-rev107_PLA/AT"/>
</dbReference>
<dbReference type="PANTHER" id="PTHR13943">
    <property type="entry name" value="HRAS-LIKE SUPPRESSOR - RELATED"/>
    <property type="match status" value="1"/>
</dbReference>
<dbReference type="Gene3D" id="3.90.1720.10">
    <property type="entry name" value="endopeptidase domain like (from Nostoc punctiforme)"/>
    <property type="match status" value="1"/>
</dbReference>
<evidence type="ECO:0000256" key="2">
    <source>
        <dbReference type="ARBA" id="ARBA00022679"/>
    </source>
</evidence>
<protein>
    <recommendedName>
        <fullName evidence="6">LRAT domain-containing protein</fullName>
    </recommendedName>
</protein>
<feature type="domain" description="LRAT" evidence="6">
    <location>
        <begin position="92"/>
        <end position="208"/>
    </location>
</feature>
<dbReference type="AlphaFoldDB" id="G7NCR0"/>
<name>G7NCR0_MACMU</name>
<dbReference type="Pfam" id="PF04970">
    <property type="entry name" value="LRAT"/>
    <property type="match status" value="1"/>
</dbReference>
<evidence type="ECO:0000256" key="4">
    <source>
        <dbReference type="ARBA" id="ARBA00023098"/>
    </source>
</evidence>
<feature type="transmembrane region" description="Helical" evidence="5">
    <location>
        <begin position="212"/>
        <end position="233"/>
    </location>
</feature>
<accession>G7NCR0</accession>
<proteinExistence type="inferred from homology"/>
<keyword evidence="5" id="KW-0472">Membrane</keyword>
<evidence type="ECO:0000256" key="1">
    <source>
        <dbReference type="ARBA" id="ARBA00007824"/>
    </source>
</evidence>
<keyword evidence="5" id="KW-1133">Transmembrane helix</keyword>
<comment type="similarity">
    <text evidence="1">Belongs to the H-rev107 family.</text>
</comment>
<dbReference type="InterPro" id="IPR007053">
    <property type="entry name" value="LRAT_dom"/>
</dbReference>
<dbReference type="EMBL" id="CM001266">
    <property type="protein sequence ID" value="EHH22754.1"/>
    <property type="molecule type" value="Genomic_DNA"/>
</dbReference>
<keyword evidence="2" id="KW-0808">Transferase</keyword>
<dbReference type="FunFam" id="3.90.1720.10:FF:000002">
    <property type="entry name" value="HRAS like suppressor 2"/>
    <property type="match status" value="1"/>
</dbReference>
<dbReference type="GO" id="GO:0070292">
    <property type="term" value="P:N-acylphosphatidylethanolamine metabolic process"/>
    <property type="evidence" value="ECO:0007669"/>
    <property type="project" value="UniProtKB-ARBA"/>
</dbReference>
<organism evidence="7">
    <name type="scientific">Macaca mulatta</name>
    <name type="common">Rhesus macaque</name>
    <dbReference type="NCBI Taxonomy" id="9544"/>
    <lineage>
        <taxon>Eukaryota</taxon>
        <taxon>Metazoa</taxon>
        <taxon>Chordata</taxon>
        <taxon>Craniata</taxon>
        <taxon>Vertebrata</taxon>
        <taxon>Euteleostomi</taxon>
        <taxon>Mammalia</taxon>
        <taxon>Eutheria</taxon>
        <taxon>Euarchontoglires</taxon>
        <taxon>Primates</taxon>
        <taxon>Haplorrhini</taxon>
        <taxon>Catarrhini</taxon>
        <taxon>Cercopithecidae</taxon>
        <taxon>Cercopithecinae</taxon>
        <taxon>Macaca</taxon>
    </lineage>
</organism>
<evidence type="ECO:0000313" key="7">
    <source>
        <dbReference type="EMBL" id="EHH22754.1"/>
    </source>
</evidence>
<evidence type="ECO:0000256" key="5">
    <source>
        <dbReference type="SAM" id="Phobius"/>
    </source>
</evidence>
<dbReference type="Proteomes" id="UP000013456">
    <property type="component" value="Chromosome 14"/>
</dbReference>
<dbReference type="GO" id="GO:0008970">
    <property type="term" value="F:phospholipase A1 activity"/>
    <property type="evidence" value="ECO:0007669"/>
    <property type="project" value="UniProtKB-ARBA"/>
</dbReference>
<dbReference type="PROSITE" id="PS51934">
    <property type="entry name" value="LRAT"/>
    <property type="match status" value="1"/>
</dbReference>
<sequence>MKLDGAGVDEPAEPPVGSCSLLGARWAPVRKLLKGARWLFPGSEARLERPPQQRPPSPGVRGRSFLLMTINPCSPCLRHLRSEIEPGLEGPHRERRCVRSLHWAIYVGDGYVVHLAPPSEVAGAGAASVMSALTDKAIVKKELLYDVAGSDKYQVNNKHDDKYSPLPYSKIIQRAEELVGQEVLYKLTSENCEHFVNELRYGVARSDQVRDVVIAASVAGMGLAAMGLIGVMFSRNKRQKQ</sequence>
<dbReference type="GO" id="GO:0004623">
    <property type="term" value="F:phospholipase A2 activity"/>
    <property type="evidence" value="ECO:0007669"/>
    <property type="project" value="UniProtKB-ARBA"/>
</dbReference>